<reference evidence="1 2" key="1">
    <citation type="journal article" date="2009" name="PLoS Genet.">
        <title>Alliance of proteomics and genomics to unravel the specificities of Sahara bacterium Deinococcus deserti.</title>
        <authorList>
            <person name="de Groot A."/>
            <person name="Dulermo R."/>
            <person name="Ortet P."/>
            <person name="Blanchard L."/>
            <person name="Guerin P."/>
            <person name="Fernandez B."/>
            <person name="Vacherie B."/>
            <person name="Dossat C."/>
            <person name="Jolivet E."/>
            <person name="Siguier P."/>
            <person name="Chandler M."/>
            <person name="Barakat M."/>
            <person name="Dedieu A."/>
            <person name="Barbe V."/>
            <person name="Heulin T."/>
            <person name="Sommer S."/>
            <person name="Achouak W."/>
            <person name="Armengaud J."/>
        </authorList>
    </citation>
    <scope>NUCLEOTIDE SEQUENCE [LARGE SCALE GENOMIC DNA]</scope>
    <source>
        <strain evidence="2">DSM 17065 / CIP 109153 / LMG 22923 / VCD115</strain>
    </source>
</reference>
<dbReference type="AlphaFoldDB" id="C1CZG4"/>
<dbReference type="HOGENOM" id="CLU_142273_1_1_0"/>
<sequence>MKTRIQTMLSAHPQPQSLFDQDTLAECIAACMECAQICGACADACLAETEHLTHLLRCIRMNLDCADVCAATGRILSRLTSPDQTMLRAQLQACMTACKACGDECERHGTEMNMQHCTVCAESCRQCESACAALLGRLSESADNSRAAVHPY</sequence>
<dbReference type="Gene3D" id="1.20.1270.360">
    <property type="match status" value="1"/>
</dbReference>
<dbReference type="PaxDb" id="546414-Deide_21851"/>
<dbReference type="PANTHER" id="PTHR37310:SF1">
    <property type="entry name" value="CYTOPLASMIC PROTEIN"/>
    <property type="match status" value="1"/>
</dbReference>
<dbReference type="EMBL" id="CP001114">
    <property type="protein sequence ID" value="ACO47212.1"/>
    <property type="molecule type" value="Genomic_DNA"/>
</dbReference>
<dbReference type="InterPro" id="IPR044543">
    <property type="entry name" value="YHJQ-like"/>
</dbReference>
<protein>
    <recommendedName>
        <fullName evidence="3">Ferredoxin</fullName>
    </recommendedName>
</protein>
<keyword evidence="2" id="KW-1185">Reference proteome</keyword>
<evidence type="ECO:0000313" key="1">
    <source>
        <dbReference type="EMBL" id="ACO47212.1"/>
    </source>
</evidence>
<proteinExistence type="predicted"/>
<dbReference type="Pfam" id="PF03860">
    <property type="entry name" value="Csp"/>
    <property type="match status" value="1"/>
</dbReference>
<dbReference type="eggNOG" id="ENOG5032SB1">
    <property type="taxonomic scope" value="Bacteria"/>
</dbReference>
<evidence type="ECO:0000313" key="2">
    <source>
        <dbReference type="Proteomes" id="UP000002208"/>
    </source>
</evidence>
<accession>C1CZG4</accession>
<dbReference type="RefSeq" id="WP_012694333.1">
    <property type="nucleotide sequence ID" value="NC_012526.1"/>
</dbReference>
<name>C1CZG4_DEIDV</name>
<dbReference type="PANTHER" id="PTHR37310">
    <property type="entry name" value="CYTOPLASMIC PROTEIN-RELATED"/>
    <property type="match status" value="1"/>
</dbReference>
<dbReference type="CDD" id="cd08026">
    <property type="entry name" value="DUF326"/>
    <property type="match status" value="1"/>
</dbReference>
<gene>
    <name evidence="1" type="ordered locus">Deide_21851</name>
</gene>
<evidence type="ECO:0008006" key="3">
    <source>
        <dbReference type="Google" id="ProtNLM"/>
    </source>
</evidence>
<dbReference type="OrthoDB" id="5396211at2"/>
<dbReference type="InterPro" id="IPR005560">
    <property type="entry name" value="Csp_YhjQ"/>
</dbReference>
<dbReference type="KEGG" id="ddr:Deide_21851"/>
<dbReference type="Proteomes" id="UP000002208">
    <property type="component" value="Chromosome"/>
</dbReference>
<organism evidence="1 2">
    <name type="scientific">Deinococcus deserti (strain DSM 17065 / CIP 109153 / LMG 22923 / VCD115)</name>
    <dbReference type="NCBI Taxonomy" id="546414"/>
    <lineage>
        <taxon>Bacteria</taxon>
        <taxon>Thermotogati</taxon>
        <taxon>Deinococcota</taxon>
        <taxon>Deinococci</taxon>
        <taxon>Deinococcales</taxon>
        <taxon>Deinococcaceae</taxon>
        <taxon>Deinococcus</taxon>
    </lineage>
</organism>